<sequence length="490" mass="56723">MAAVYPLHKWMNAIDEEKHFLTRVLSSEEILRQITSGVEYLHSTRRIHRDLKPHNVLFANRAQTLRAVIADFGLCKEISHGKDFTVCSGVVGTDGWMPPEALKGENTSYPWDIFALGCIYYYVLTDGSHPFGDSAVLRSSKILNGEYSLEQLYSPEAKRLIGLMISTSPIDRPSASEILINPFLWNSQKRLDFFNQANNAEIIVKKNWNDEIDEKLRQHCLKKQTYKGESVQQLLRFIRNTNSHYGYHFIPIQREVKSPLFDEPYPEKFVLYFTTRFPLLLLHVYEVMKVCTGEQKLKTFYPDNIKARVQILRIISMILILRGYDCTHYSNYNEMLSIFLRKKCAANLITPNLKLDALPTEGKIRIILELMKAIERLPDEPQWCGEDGHGNRYYLIGDGRLYVEYGAKLCGMLKRASNNMPHQKWKLLAETEKMWNTVSLIMEGFDESEISRKVASMLAVAKEKILSAAQIRTAEQQFYLHMRRIPITTH</sequence>
<dbReference type="InterPro" id="IPR000719">
    <property type="entry name" value="Prot_kinase_dom"/>
</dbReference>
<dbReference type="GO" id="GO:0006397">
    <property type="term" value="P:mRNA processing"/>
    <property type="evidence" value="ECO:0007669"/>
    <property type="project" value="InterPro"/>
</dbReference>
<dbReference type="SUPFAM" id="SSF56112">
    <property type="entry name" value="Protein kinase-like (PK-like)"/>
    <property type="match status" value="1"/>
</dbReference>
<dbReference type="InterPro" id="IPR045133">
    <property type="entry name" value="IRE1/2-like"/>
</dbReference>
<proteinExistence type="predicted"/>
<dbReference type="InterPro" id="IPR038357">
    <property type="entry name" value="KEN_sf"/>
</dbReference>
<organism evidence="4 5">
    <name type="scientific">Pristionchus pacificus</name>
    <name type="common">Parasitic nematode worm</name>
    <dbReference type="NCBI Taxonomy" id="54126"/>
    <lineage>
        <taxon>Eukaryota</taxon>
        <taxon>Metazoa</taxon>
        <taxon>Ecdysozoa</taxon>
        <taxon>Nematoda</taxon>
        <taxon>Chromadorea</taxon>
        <taxon>Rhabditida</taxon>
        <taxon>Rhabditina</taxon>
        <taxon>Diplogasteromorpha</taxon>
        <taxon>Diplogasteroidea</taxon>
        <taxon>Neodiplogasteridae</taxon>
        <taxon>Pristionchus</taxon>
    </lineage>
</organism>
<dbReference type="GO" id="GO:0004674">
    <property type="term" value="F:protein serine/threonine kinase activity"/>
    <property type="evidence" value="ECO:0000318"/>
    <property type="project" value="GO_Central"/>
</dbReference>
<name>A0A2A6CWK0_PRIPA</name>
<keyword evidence="5" id="KW-1185">Reference proteome</keyword>
<dbReference type="GO" id="GO:0004521">
    <property type="term" value="F:RNA endonuclease activity"/>
    <property type="evidence" value="ECO:0000318"/>
    <property type="project" value="GO_Central"/>
</dbReference>
<dbReference type="EnsemblMetazoa" id="PPA36389.1">
    <property type="protein sequence ID" value="PPA36389.1"/>
    <property type="gene ID" value="WBGene00274758"/>
</dbReference>
<protein>
    <submittedName>
        <fullName evidence="4">Uncharacterized protein</fullName>
    </submittedName>
</protein>
<evidence type="ECO:0000256" key="1">
    <source>
        <dbReference type="ARBA" id="ARBA00022729"/>
    </source>
</evidence>
<dbReference type="GO" id="GO:0070059">
    <property type="term" value="P:intrinsic apoptotic signaling pathway in response to endoplasmic reticulum stress"/>
    <property type="evidence" value="ECO:0000318"/>
    <property type="project" value="GO_Central"/>
</dbReference>
<dbReference type="InterPro" id="IPR010513">
    <property type="entry name" value="KEN_dom"/>
</dbReference>
<accession>A0A8R1UQT8</accession>
<reference evidence="4" key="2">
    <citation type="submission" date="2022-06" db="UniProtKB">
        <authorList>
            <consortium name="EnsemblMetazoa"/>
        </authorList>
    </citation>
    <scope>IDENTIFICATION</scope>
    <source>
        <strain evidence="4">PS312</strain>
    </source>
</reference>
<dbReference type="Proteomes" id="UP000005239">
    <property type="component" value="Unassembled WGS sequence"/>
</dbReference>
<dbReference type="GO" id="GO:0005783">
    <property type="term" value="C:endoplasmic reticulum"/>
    <property type="evidence" value="ECO:0000318"/>
    <property type="project" value="GO_Central"/>
</dbReference>
<accession>A0A2A6CWK0</accession>
<keyword evidence="2" id="KW-0547">Nucleotide-binding</keyword>
<dbReference type="GO" id="GO:0036498">
    <property type="term" value="P:IRE1-mediated unfolded protein response"/>
    <property type="evidence" value="ECO:0000318"/>
    <property type="project" value="GO_Central"/>
</dbReference>
<keyword evidence="1" id="KW-0732">Signal</keyword>
<evidence type="ECO:0000313" key="4">
    <source>
        <dbReference type="EnsemblMetazoa" id="PPA36389.1"/>
    </source>
</evidence>
<dbReference type="SMART" id="SM00220">
    <property type="entry name" value="S_TKc"/>
    <property type="match status" value="1"/>
</dbReference>
<keyword evidence="3" id="KW-0067">ATP-binding</keyword>
<dbReference type="Gene3D" id="1.20.1440.180">
    <property type="entry name" value="KEN domain"/>
    <property type="match status" value="1"/>
</dbReference>
<evidence type="ECO:0000256" key="3">
    <source>
        <dbReference type="ARBA" id="ARBA00022840"/>
    </source>
</evidence>
<reference evidence="5" key="1">
    <citation type="journal article" date="2008" name="Nat. Genet.">
        <title>The Pristionchus pacificus genome provides a unique perspective on nematode lifestyle and parasitism.</title>
        <authorList>
            <person name="Dieterich C."/>
            <person name="Clifton S.W."/>
            <person name="Schuster L.N."/>
            <person name="Chinwalla A."/>
            <person name="Delehaunty K."/>
            <person name="Dinkelacker I."/>
            <person name="Fulton L."/>
            <person name="Fulton R."/>
            <person name="Godfrey J."/>
            <person name="Minx P."/>
            <person name="Mitreva M."/>
            <person name="Roeseler W."/>
            <person name="Tian H."/>
            <person name="Witte H."/>
            <person name="Yang S.P."/>
            <person name="Wilson R.K."/>
            <person name="Sommer R.J."/>
        </authorList>
    </citation>
    <scope>NUCLEOTIDE SEQUENCE [LARGE SCALE GENOMIC DNA]</scope>
    <source>
        <strain evidence="5">PS312</strain>
    </source>
</reference>
<dbReference type="Pfam" id="PF00069">
    <property type="entry name" value="Pkinase"/>
    <property type="match status" value="1"/>
</dbReference>
<dbReference type="PANTHER" id="PTHR13954">
    <property type="entry name" value="IRE1-RELATED"/>
    <property type="match status" value="1"/>
</dbReference>
<dbReference type="PROSITE" id="PS51392">
    <property type="entry name" value="KEN"/>
    <property type="match status" value="1"/>
</dbReference>
<dbReference type="SMART" id="SM00580">
    <property type="entry name" value="PUG"/>
    <property type="match status" value="1"/>
</dbReference>
<dbReference type="Gene3D" id="1.10.510.10">
    <property type="entry name" value="Transferase(Phosphotransferase) domain 1"/>
    <property type="match status" value="1"/>
</dbReference>
<evidence type="ECO:0000313" key="5">
    <source>
        <dbReference type="Proteomes" id="UP000005239"/>
    </source>
</evidence>
<dbReference type="InterPro" id="IPR011009">
    <property type="entry name" value="Kinase-like_dom_sf"/>
</dbReference>
<dbReference type="GO" id="GO:0051082">
    <property type="term" value="F:unfolded protein binding"/>
    <property type="evidence" value="ECO:0000318"/>
    <property type="project" value="GO_Central"/>
</dbReference>
<dbReference type="GO" id="GO:0005524">
    <property type="term" value="F:ATP binding"/>
    <property type="evidence" value="ECO:0007669"/>
    <property type="project" value="UniProtKB-KW"/>
</dbReference>
<gene>
    <name evidence="4" type="primary">WBGene00274758</name>
</gene>
<evidence type="ECO:0000256" key="2">
    <source>
        <dbReference type="ARBA" id="ARBA00022741"/>
    </source>
</evidence>
<dbReference type="Pfam" id="PF06479">
    <property type="entry name" value="Ribonuc_2-5A"/>
    <property type="match status" value="1"/>
</dbReference>
<dbReference type="PANTHER" id="PTHR13954:SF6">
    <property type="entry name" value="NON-SPECIFIC SERINE_THREONINE PROTEIN KINASE"/>
    <property type="match status" value="1"/>
</dbReference>
<dbReference type="PROSITE" id="PS50011">
    <property type="entry name" value="PROTEIN_KINASE_DOM"/>
    <property type="match status" value="1"/>
</dbReference>
<dbReference type="AlphaFoldDB" id="A0A2A6CWK0"/>